<keyword evidence="2" id="KW-1185">Reference proteome</keyword>
<gene>
    <name evidence="1" type="ORF">LTS18_005478</name>
</gene>
<comment type="caution">
    <text evidence="1">The sequence shown here is derived from an EMBL/GenBank/DDBJ whole genome shotgun (WGS) entry which is preliminary data.</text>
</comment>
<evidence type="ECO:0000313" key="2">
    <source>
        <dbReference type="Proteomes" id="UP001186974"/>
    </source>
</evidence>
<accession>A0ACC3DXJ3</accession>
<organism evidence="1 2">
    <name type="scientific">Coniosporium uncinatum</name>
    <dbReference type="NCBI Taxonomy" id="93489"/>
    <lineage>
        <taxon>Eukaryota</taxon>
        <taxon>Fungi</taxon>
        <taxon>Dikarya</taxon>
        <taxon>Ascomycota</taxon>
        <taxon>Pezizomycotina</taxon>
        <taxon>Dothideomycetes</taxon>
        <taxon>Dothideomycetes incertae sedis</taxon>
        <taxon>Coniosporium</taxon>
    </lineage>
</organism>
<evidence type="ECO:0000313" key="1">
    <source>
        <dbReference type="EMBL" id="KAK3081552.1"/>
    </source>
</evidence>
<proteinExistence type="predicted"/>
<sequence>MAPRNAKKPTRDDKQEHRGVIPEPVIGSSCYVCRWTLSCRHSFQTFDRCYANGPPPNAPPGILTACNYKSGTADADPICAHGKLEILNMDRIGEGMLCFECRGLDSLGLKNWTSSWLVATGGPKHYVSQRWNGEVRRIEKVLTEAGGEGWVLVEENDSVQRADSVVAEGAQKNGKPGSEVVMS</sequence>
<name>A0ACC3DXJ3_9PEZI</name>
<dbReference type="Proteomes" id="UP001186974">
    <property type="component" value="Unassembled WGS sequence"/>
</dbReference>
<reference evidence="1" key="1">
    <citation type="submission" date="2024-09" db="EMBL/GenBank/DDBJ databases">
        <title>Black Yeasts Isolated from many extreme environments.</title>
        <authorList>
            <person name="Coleine C."/>
            <person name="Stajich J.E."/>
            <person name="Selbmann L."/>
        </authorList>
    </citation>
    <scope>NUCLEOTIDE SEQUENCE</scope>
    <source>
        <strain evidence="1">CCFEE 5737</strain>
    </source>
</reference>
<dbReference type="EMBL" id="JAWDJW010000130">
    <property type="protein sequence ID" value="KAK3081552.1"/>
    <property type="molecule type" value="Genomic_DNA"/>
</dbReference>
<protein>
    <submittedName>
        <fullName evidence="1">Uncharacterized protein</fullName>
    </submittedName>
</protein>